<evidence type="ECO:0000313" key="6">
    <source>
        <dbReference type="EMBL" id="MFC2927065.1"/>
    </source>
</evidence>
<evidence type="ECO:0000256" key="5">
    <source>
        <dbReference type="HAMAP-Rule" id="MF_00209"/>
    </source>
</evidence>
<name>A0ABV6ZZV0_9PROT</name>
<comment type="caution">
    <text evidence="6">The sequence shown here is derived from an EMBL/GenBank/DDBJ whole genome shotgun (WGS) entry which is preliminary data.</text>
</comment>
<comment type="subunit">
    <text evidence="5">Homohexamer.</text>
</comment>
<dbReference type="InterPro" id="IPR036649">
    <property type="entry name" value="Pyrophosphatase_sf"/>
</dbReference>
<dbReference type="PANTHER" id="PTHR10286">
    <property type="entry name" value="INORGANIC PYROPHOSPHATASE"/>
    <property type="match status" value="1"/>
</dbReference>
<feature type="binding site" evidence="5">
    <location>
        <position position="71"/>
    </location>
    <ligand>
        <name>Mg(2+)</name>
        <dbReference type="ChEBI" id="CHEBI:18420"/>
        <label>2</label>
    </ligand>
</feature>
<dbReference type="SUPFAM" id="SSF50324">
    <property type="entry name" value="Inorganic pyrophosphatase"/>
    <property type="match status" value="1"/>
</dbReference>
<dbReference type="Pfam" id="PF00719">
    <property type="entry name" value="Pyrophosphatase"/>
    <property type="match status" value="1"/>
</dbReference>
<keyword evidence="2 5" id="KW-0479">Metal-binding</keyword>
<evidence type="ECO:0000256" key="4">
    <source>
        <dbReference type="ARBA" id="ARBA00022842"/>
    </source>
</evidence>
<feature type="binding site" evidence="5">
    <location>
        <position position="71"/>
    </location>
    <ligand>
        <name>Mg(2+)</name>
        <dbReference type="ChEBI" id="CHEBI:18420"/>
        <label>1</label>
    </ligand>
</feature>
<keyword evidence="3 5" id="KW-0378">Hydrolase</keyword>
<dbReference type="EMBL" id="JBHRSV010000028">
    <property type="protein sequence ID" value="MFC2927065.1"/>
    <property type="molecule type" value="Genomic_DNA"/>
</dbReference>
<reference evidence="7" key="1">
    <citation type="journal article" date="2019" name="Int. J. Syst. Evol. Microbiol.">
        <title>The Global Catalogue of Microorganisms (GCM) 10K type strain sequencing project: providing services to taxonomists for standard genome sequencing and annotation.</title>
        <authorList>
            <consortium name="The Broad Institute Genomics Platform"/>
            <consortium name="The Broad Institute Genome Sequencing Center for Infectious Disease"/>
            <person name="Wu L."/>
            <person name="Ma J."/>
        </authorList>
    </citation>
    <scope>NUCLEOTIDE SEQUENCE [LARGE SCALE GENOMIC DNA]</scope>
    <source>
        <strain evidence="7">KCTC 52487</strain>
    </source>
</reference>
<comment type="catalytic activity">
    <reaction evidence="5">
        <text>diphosphate + H2O = 2 phosphate + H(+)</text>
        <dbReference type="Rhea" id="RHEA:24576"/>
        <dbReference type="ChEBI" id="CHEBI:15377"/>
        <dbReference type="ChEBI" id="CHEBI:15378"/>
        <dbReference type="ChEBI" id="CHEBI:33019"/>
        <dbReference type="ChEBI" id="CHEBI:43474"/>
        <dbReference type="EC" id="3.6.1.1"/>
    </reaction>
</comment>
<gene>
    <name evidence="5 6" type="primary">ppa</name>
    <name evidence="6" type="ORF">ACFOOR_13190</name>
</gene>
<protein>
    <recommendedName>
        <fullName evidence="5">Inorganic pyrophosphatase</fullName>
        <ecNumber evidence="5">3.6.1.1</ecNumber>
    </recommendedName>
    <alternativeName>
        <fullName evidence="5">Pyrophosphate phospho-hydrolase</fullName>
        <shortName evidence="5">PPase</shortName>
    </alternativeName>
</protein>
<evidence type="ECO:0000256" key="3">
    <source>
        <dbReference type="ARBA" id="ARBA00022801"/>
    </source>
</evidence>
<evidence type="ECO:0000256" key="1">
    <source>
        <dbReference type="ARBA" id="ARBA00001946"/>
    </source>
</evidence>
<dbReference type="Proteomes" id="UP001595379">
    <property type="component" value="Unassembled WGS sequence"/>
</dbReference>
<dbReference type="CDD" id="cd00412">
    <property type="entry name" value="pyrophosphatase"/>
    <property type="match status" value="1"/>
</dbReference>
<dbReference type="EC" id="3.6.1.1" evidence="5"/>
<dbReference type="HAMAP" id="MF_00209">
    <property type="entry name" value="Inorganic_PPase"/>
    <property type="match status" value="1"/>
</dbReference>
<feature type="binding site" evidence="5">
    <location>
        <position position="142"/>
    </location>
    <ligand>
        <name>substrate</name>
    </ligand>
</feature>
<organism evidence="6 7">
    <name type="scientific">Hyphobacterium vulgare</name>
    <dbReference type="NCBI Taxonomy" id="1736751"/>
    <lineage>
        <taxon>Bacteria</taxon>
        <taxon>Pseudomonadati</taxon>
        <taxon>Pseudomonadota</taxon>
        <taxon>Alphaproteobacteria</taxon>
        <taxon>Maricaulales</taxon>
        <taxon>Maricaulaceae</taxon>
        <taxon>Hyphobacterium</taxon>
    </lineage>
</organism>
<feature type="binding site" evidence="5">
    <location>
        <position position="30"/>
    </location>
    <ligand>
        <name>substrate</name>
    </ligand>
</feature>
<proteinExistence type="inferred from homology"/>
<comment type="function">
    <text evidence="5">Catalyzes the hydrolysis of inorganic pyrophosphate (PPi) forming two phosphate ions.</text>
</comment>
<sequence>MNLSAIPAGLNPPDDFYMIVEVPLGGDPVKYEMEKTSGAVFVDRFLHTPMRYPCNYGFIPHTLSDDGDPIDVLCLGQTQLIPGCVVRARPIGVLMMEDESGLDEKILAAPHKALTPYYDQITDHTDILPAQLARITHFFEHYKDLEPGKWVKVQGWEGADKARELIAKAIEAAKKDG</sequence>
<feature type="binding site" evidence="5">
    <location>
        <position position="44"/>
    </location>
    <ligand>
        <name>substrate</name>
    </ligand>
</feature>
<comment type="cofactor">
    <cofactor evidence="1 5">
        <name>Mg(2+)</name>
        <dbReference type="ChEBI" id="CHEBI:18420"/>
    </cofactor>
</comment>
<dbReference type="InterPro" id="IPR008162">
    <property type="entry name" value="Pyrophosphatase"/>
</dbReference>
<dbReference type="Gene3D" id="3.90.80.10">
    <property type="entry name" value="Inorganic pyrophosphatase"/>
    <property type="match status" value="1"/>
</dbReference>
<dbReference type="RefSeq" id="WP_343163056.1">
    <property type="nucleotide sequence ID" value="NZ_JBHRSV010000028.1"/>
</dbReference>
<feature type="binding site" evidence="5">
    <location>
        <position position="66"/>
    </location>
    <ligand>
        <name>Mg(2+)</name>
        <dbReference type="ChEBI" id="CHEBI:18420"/>
        <label>1</label>
    </ligand>
</feature>
<comment type="subcellular location">
    <subcellularLocation>
        <location evidence="5">Cytoplasm</location>
    </subcellularLocation>
</comment>
<evidence type="ECO:0000256" key="2">
    <source>
        <dbReference type="ARBA" id="ARBA00022723"/>
    </source>
</evidence>
<keyword evidence="7" id="KW-1185">Reference proteome</keyword>
<dbReference type="GO" id="GO:0004427">
    <property type="term" value="F:inorganic diphosphate phosphatase activity"/>
    <property type="evidence" value="ECO:0007669"/>
    <property type="project" value="UniProtKB-EC"/>
</dbReference>
<dbReference type="PROSITE" id="PS00387">
    <property type="entry name" value="PPASE"/>
    <property type="match status" value="1"/>
</dbReference>
<comment type="similarity">
    <text evidence="5">Belongs to the PPase family.</text>
</comment>
<evidence type="ECO:0000313" key="7">
    <source>
        <dbReference type="Proteomes" id="UP001595379"/>
    </source>
</evidence>
<keyword evidence="4 5" id="KW-0460">Magnesium</keyword>
<keyword evidence="5" id="KW-0963">Cytoplasm</keyword>
<feature type="binding site" evidence="5">
    <location>
        <position position="56"/>
    </location>
    <ligand>
        <name>substrate</name>
    </ligand>
</feature>
<dbReference type="NCBIfam" id="NF002317">
    <property type="entry name" value="PRK01250.1"/>
    <property type="match status" value="1"/>
</dbReference>
<feature type="binding site" evidence="5">
    <location>
        <position position="103"/>
    </location>
    <ligand>
        <name>Mg(2+)</name>
        <dbReference type="ChEBI" id="CHEBI:18420"/>
        <label>1</label>
    </ligand>
</feature>
<accession>A0ABV6ZZV0</accession>